<accession>A0A081C3T5</accession>
<dbReference type="HOGENOM" id="CLU_130257_3_3_0"/>
<evidence type="ECO:0000313" key="3">
    <source>
        <dbReference type="Proteomes" id="UP000030661"/>
    </source>
</evidence>
<name>A0A081C3T5_VECG1</name>
<dbReference type="STRING" id="1499967.U27_06217"/>
<sequence length="110" mass="12940">MFMPDTLTILRELKQLLQTHFHDDIQDVVLFGSQAAGSARKDSDYDVLIILNKDNYDWKYREHICHLIYELEIEYDILIDMHIISTYELAHTLRGAQPIFINAIRQGIYA</sequence>
<evidence type="ECO:0000313" key="2">
    <source>
        <dbReference type="EMBL" id="GAK59240.1"/>
    </source>
</evidence>
<dbReference type="InterPro" id="IPR052548">
    <property type="entry name" value="Type_VII_TA_antitoxin"/>
</dbReference>
<dbReference type="Proteomes" id="UP000030661">
    <property type="component" value="Unassembled WGS sequence"/>
</dbReference>
<protein>
    <recommendedName>
        <fullName evidence="1">Polymerase nucleotidyl transferase domain-containing protein</fullName>
    </recommendedName>
</protein>
<dbReference type="SUPFAM" id="SSF81301">
    <property type="entry name" value="Nucleotidyltransferase"/>
    <property type="match status" value="1"/>
</dbReference>
<dbReference type="Pfam" id="PF01909">
    <property type="entry name" value="NTP_transf_2"/>
    <property type="match status" value="1"/>
</dbReference>
<dbReference type="InterPro" id="IPR002934">
    <property type="entry name" value="Polymerase_NTP_transf_dom"/>
</dbReference>
<feature type="domain" description="Polymerase nucleotidyl transferase" evidence="1">
    <location>
        <begin position="10"/>
        <end position="84"/>
    </location>
</feature>
<dbReference type="InterPro" id="IPR043519">
    <property type="entry name" value="NT_sf"/>
</dbReference>
<keyword evidence="3" id="KW-1185">Reference proteome</keyword>
<dbReference type="PANTHER" id="PTHR33933:SF1">
    <property type="entry name" value="PROTEIN ADENYLYLTRANSFERASE MNTA-RELATED"/>
    <property type="match status" value="1"/>
</dbReference>
<evidence type="ECO:0000259" key="1">
    <source>
        <dbReference type="Pfam" id="PF01909"/>
    </source>
</evidence>
<dbReference type="GO" id="GO:0016779">
    <property type="term" value="F:nucleotidyltransferase activity"/>
    <property type="evidence" value="ECO:0007669"/>
    <property type="project" value="InterPro"/>
</dbReference>
<organism evidence="2">
    <name type="scientific">Vecturithrix granuli</name>
    <dbReference type="NCBI Taxonomy" id="1499967"/>
    <lineage>
        <taxon>Bacteria</taxon>
        <taxon>Candidatus Moduliflexota</taxon>
        <taxon>Candidatus Vecturitrichia</taxon>
        <taxon>Candidatus Vecturitrichales</taxon>
        <taxon>Candidatus Vecturitrichaceae</taxon>
        <taxon>Candidatus Vecturithrix</taxon>
    </lineage>
</organism>
<reference evidence="2" key="1">
    <citation type="journal article" date="2015" name="PeerJ">
        <title>First genomic representation of candidate bacterial phylum KSB3 points to enhanced environmental sensing as a trigger of wastewater bulking.</title>
        <authorList>
            <person name="Sekiguchi Y."/>
            <person name="Ohashi A."/>
            <person name="Parks D.H."/>
            <person name="Yamauchi T."/>
            <person name="Tyson G.W."/>
            <person name="Hugenholtz P."/>
        </authorList>
    </citation>
    <scope>NUCLEOTIDE SEQUENCE [LARGE SCALE GENOMIC DNA]</scope>
</reference>
<dbReference type="EMBL" id="DF820469">
    <property type="protein sequence ID" value="GAK59240.1"/>
    <property type="molecule type" value="Genomic_DNA"/>
</dbReference>
<dbReference type="eggNOG" id="COG1708">
    <property type="taxonomic scope" value="Bacteria"/>
</dbReference>
<dbReference type="AlphaFoldDB" id="A0A081C3T5"/>
<dbReference type="PANTHER" id="PTHR33933">
    <property type="entry name" value="NUCLEOTIDYLTRANSFERASE"/>
    <property type="match status" value="1"/>
</dbReference>
<gene>
    <name evidence="2" type="ORF">U27_06217</name>
</gene>
<proteinExistence type="predicted"/>
<dbReference type="Gene3D" id="3.30.460.10">
    <property type="entry name" value="Beta Polymerase, domain 2"/>
    <property type="match status" value="1"/>
</dbReference>
<dbReference type="CDD" id="cd05403">
    <property type="entry name" value="NT_KNTase_like"/>
    <property type="match status" value="1"/>
</dbReference>